<evidence type="ECO:0000256" key="6">
    <source>
        <dbReference type="SAM" id="Phobius"/>
    </source>
</evidence>
<keyword evidence="3 6" id="KW-0812">Transmembrane</keyword>
<sequence>MVSVPTLSQFAAFALASIVFILIPGPSVLFALGRALTAGRREAVLAVGGNALGQFGQVLAVAVGLGALVAASATAFTVVKLVGAAYVVYLGIQAIRHRGDARAALHGEDVARRTTAWGAIRTGMVVGATNPKTIVFHLAFLPQFIDTSAPAVPQILLLGAIFSAMAFACDSGWVLAASRAKAWFARKPTRLDSLGAGGGVLMIGLGATMATASHGA</sequence>
<dbReference type="PIRSF" id="PIRSF006324">
    <property type="entry name" value="LeuE"/>
    <property type="match status" value="1"/>
</dbReference>
<dbReference type="GO" id="GO:0015171">
    <property type="term" value="F:amino acid transmembrane transporter activity"/>
    <property type="evidence" value="ECO:0007669"/>
    <property type="project" value="TreeGrafter"/>
</dbReference>
<accession>A0A1J4N3W7</accession>
<dbReference type="OrthoDB" id="3175972at2"/>
<evidence type="ECO:0000313" key="7">
    <source>
        <dbReference type="EMBL" id="OIJ26218.1"/>
    </source>
</evidence>
<dbReference type="RefSeq" id="WP_045550307.1">
    <property type="nucleotide sequence ID" value="NZ_JZDQ02000017.1"/>
</dbReference>
<dbReference type="STRING" id="1844.UG56_013295"/>
<keyword evidence="5 6" id="KW-0472">Membrane</keyword>
<keyword evidence="8" id="KW-1185">Reference proteome</keyword>
<dbReference type="PANTHER" id="PTHR30086">
    <property type="entry name" value="ARGININE EXPORTER PROTEIN ARGO"/>
    <property type="match status" value="1"/>
</dbReference>
<evidence type="ECO:0000256" key="4">
    <source>
        <dbReference type="ARBA" id="ARBA00022989"/>
    </source>
</evidence>
<feature type="transmembrane region" description="Helical" evidence="6">
    <location>
        <begin position="194"/>
        <end position="212"/>
    </location>
</feature>
<name>A0A1J4N3W7_9ACTN</name>
<evidence type="ECO:0000256" key="2">
    <source>
        <dbReference type="ARBA" id="ARBA00022475"/>
    </source>
</evidence>
<feature type="transmembrane region" description="Helical" evidence="6">
    <location>
        <begin position="155"/>
        <end position="174"/>
    </location>
</feature>
<keyword evidence="4 6" id="KW-1133">Transmembrane helix</keyword>
<dbReference type="PANTHER" id="PTHR30086:SF20">
    <property type="entry name" value="ARGININE EXPORTER PROTEIN ARGO-RELATED"/>
    <property type="match status" value="1"/>
</dbReference>
<keyword evidence="2" id="KW-1003">Cell membrane</keyword>
<dbReference type="Pfam" id="PF01810">
    <property type="entry name" value="LysE"/>
    <property type="match status" value="1"/>
</dbReference>
<dbReference type="InterPro" id="IPR001123">
    <property type="entry name" value="LeuE-type"/>
</dbReference>
<reference evidence="7" key="1">
    <citation type="submission" date="2016-10" db="EMBL/GenBank/DDBJ databases">
        <title>Draft Genome Sequence of Nocardioides luteus Strain BAFB, an Alkane-Degrading Bacterium Isolated from JP-7 Polluted Soil.</title>
        <authorList>
            <person name="Brown L."/>
            <person name="Ruiz O.N."/>
            <person name="Gunasekera T."/>
        </authorList>
    </citation>
    <scope>NUCLEOTIDE SEQUENCE [LARGE SCALE GENOMIC DNA]</scope>
    <source>
        <strain evidence="7">BAFB</strain>
    </source>
</reference>
<evidence type="ECO:0000256" key="3">
    <source>
        <dbReference type="ARBA" id="ARBA00022692"/>
    </source>
</evidence>
<dbReference type="AlphaFoldDB" id="A0A1J4N3W7"/>
<dbReference type="EMBL" id="JZDQ02000017">
    <property type="protein sequence ID" value="OIJ26218.1"/>
    <property type="molecule type" value="Genomic_DNA"/>
</dbReference>
<evidence type="ECO:0000256" key="1">
    <source>
        <dbReference type="ARBA" id="ARBA00004651"/>
    </source>
</evidence>
<organism evidence="7 8">
    <name type="scientific">Nocardioides luteus</name>
    <dbReference type="NCBI Taxonomy" id="1844"/>
    <lineage>
        <taxon>Bacteria</taxon>
        <taxon>Bacillati</taxon>
        <taxon>Actinomycetota</taxon>
        <taxon>Actinomycetes</taxon>
        <taxon>Propionibacteriales</taxon>
        <taxon>Nocardioidaceae</taxon>
        <taxon>Nocardioides</taxon>
    </lineage>
</organism>
<proteinExistence type="predicted"/>
<protein>
    <submittedName>
        <fullName evidence="7">Lysine transporter LysE</fullName>
    </submittedName>
</protein>
<evidence type="ECO:0000256" key="5">
    <source>
        <dbReference type="ARBA" id="ARBA00023136"/>
    </source>
</evidence>
<comment type="caution">
    <text evidence="7">The sequence shown here is derived from an EMBL/GenBank/DDBJ whole genome shotgun (WGS) entry which is preliminary data.</text>
</comment>
<evidence type="ECO:0000313" key="8">
    <source>
        <dbReference type="Proteomes" id="UP000033772"/>
    </source>
</evidence>
<feature type="transmembrane region" description="Helical" evidence="6">
    <location>
        <begin position="44"/>
        <end position="67"/>
    </location>
</feature>
<dbReference type="Proteomes" id="UP000033772">
    <property type="component" value="Unassembled WGS sequence"/>
</dbReference>
<feature type="transmembrane region" description="Helical" evidence="6">
    <location>
        <begin position="12"/>
        <end position="32"/>
    </location>
</feature>
<feature type="transmembrane region" description="Helical" evidence="6">
    <location>
        <begin position="73"/>
        <end position="92"/>
    </location>
</feature>
<comment type="subcellular location">
    <subcellularLocation>
        <location evidence="1">Cell membrane</location>
        <topology evidence="1">Multi-pass membrane protein</topology>
    </subcellularLocation>
</comment>
<gene>
    <name evidence="7" type="ORF">UG56_013295</name>
</gene>
<dbReference type="GO" id="GO:0005886">
    <property type="term" value="C:plasma membrane"/>
    <property type="evidence" value="ECO:0007669"/>
    <property type="project" value="UniProtKB-SubCell"/>
</dbReference>